<evidence type="ECO:0000313" key="5">
    <source>
        <dbReference type="Proteomes" id="UP000332933"/>
    </source>
</evidence>
<dbReference type="PROSITE" id="PS50096">
    <property type="entry name" value="IQ"/>
    <property type="match status" value="1"/>
</dbReference>
<feature type="domain" description="IQCH-like ATP-grasp" evidence="2">
    <location>
        <begin position="665"/>
        <end position="936"/>
    </location>
</feature>
<dbReference type="Proteomes" id="UP000332933">
    <property type="component" value="Unassembled WGS sequence"/>
</dbReference>
<evidence type="ECO:0000259" key="2">
    <source>
        <dbReference type="Pfam" id="PF24923"/>
    </source>
</evidence>
<dbReference type="Pfam" id="PF00612">
    <property type="entry name" value="IQ"/>
    <property type="match status" value="1"/>
</dbReference>
<dbReference type="EMBL" id="VJMH01005370">
    <property type="protein sequence ID" value="KAF0696818.1"/>
    <property type="molecule type" value="Genomic_DNA"/>
</dbReference>
<evidence type="ECO:0000313" key="3">
    <source>
        <dbReference type="EMBL" id="KAF0696818.1"/>
    </source>
</evidence>
<keyword evidence="5" id="KW-1185">Reference proteome</keyword>
<dbReference type="InterPro" id="IPR000048">
    <property type="entry name" value="IQ_motif_EF-hand-BS"/>
</dbReference>
<dbReference type="OrthoDB" id="2117703at2759"/>
<proteinExistence type="predicted"/>
<name>A0A485KXN1_9STRA</name>
<organism evidence="4 5">
    <name type="scientific">Aphanomyces stellatus</name>
    <dbReference type="NCBI Taxonomy" id="120398"/>
    <lineage>
        <taxon>Eukaryota</taxon>
        <taxon>Sar</taxon>
        <taxon>Stramenopiles</taxon>
        <taxon>Oomycota</taxon>
        <taxon>Saprolegniomycetes</taxon>
        <taxon>Saprolegniales</taxon>
        <taxon>Verrucalvaceae</taxon>
        <taxon>Aphanomyces</taxon>
    </lineage>
</organism>
<dbReference type="Pfam" id="PF24923">
    <property type="entry name" value="ATP-grasp_IQCH"/>
    <property type="match status" value="1"/>
</dbReference>
<dbReference type="InterPro" id="IPR056855">
    <property type="entry name" value="ATP-grasp_IQCH"/>
</dbReference>
<dbReference type="PANTHER" id="PTHR14465">
    <property type="entry name" value="IQ DOMAIN-CONTAINING PROTEIN H"/>
    <property type="match status" value="1"/>
</dbReference>
<sequence length="1092" mass="120900">MDKLSQQYHAEDVGRILLQAQDELRSMREKVNENNNVDVNQINAILERAEADLRAKAEIVLNGVVNNSMKMLPAIDAPGSKSSLSKFSSKLAQKRELAASITHQYEPASPSYEPQHHHELPLGMPIEPMARDRVPGRRPVGRIMKAGTLIKKKTTRPNRLLPKMNRTDPSAPPPDLADEDARGGVLNLQTRGFLPPNVDPTPAFTHGSSIIQNSRVPIYDRSTQPIKSMPYTNPSGFNMASLKFDMSPVAVVVPQSSNNMDSCSRPTTSDTSGGGAAIVDITFPGGEAPPAALVPPLALAAPDVKSPDASDDHGADDGDSSSIHNLRRNVEKIRGYNELLDTYSLHQFIIRKGKTLSDTPEFISFQRTTEDLWGSVAMAIEALEGMLTSYSVPLAYVDGQKLMKLAAMDSTTRGIADLLSCILNMDEVSSLMRRPGQRYKGSDGTRAAAVLIQSIWRMHSTKKRLKNRHGNEDAAVIQRIYRSYRCFNQLQQRLKAVREADMRAWEAQMQRFRAHWDRIKLQRRVVVHVPSFSADERTRLKMENFSIRQNLQMARMCAIADPNVDIIYISPFELSPDVQKYQVRLLQLGGIADPQTRIRMLHPENVDRFPEHFSLTTVLLYSPHCLKKIKRFVRGKEAYIVAGMVGPEDKRLAMSLQIPLLGMDPDTALLYGTRSGGKRVFMAADVNIPMGAHDIYDEDELIQSLSKLIVTDIDQNEWLIKVDADPSGTGIATFNADQLQSVTRVRAEMREMKNGGADYFQQPVVKEAVLRSIFSDLTDEFAKLVKPVFPEVFASWAEMRAVVLRIGAVVEAYPTKVLGHVRANIFIEPSGGVHITSAHDQLMSPVNKHVPITSVFPQTVVPYQAIRGASLAIASSMYIKGIVGYASIDFVSFLDPKATLNGKPRQRLWAVQLSPGLTNTAVSFVMFAFLSCSQFNPHTGKSHMKLAATTTAAAAKVPATRTQQAIDHILSPRSATETLGPERAYTVMDYMYHPNLSTLQYATFFNTCRLHGVSFDLQRSVGAAYILADSLTAGVLGLVCMGEHEREAFRVARHALELIGDQVGVQSLPDSLSGERLGNFPHVLAIARRHDN</sequence>
<dbReference type="Gene3D" id="1.20.5.190">
    <property type="match status" value="1"/>
</dbReference>
<reference evidence="3" key="2">
    <citation type="submission" date="2019-06" db="EMBL/GenBank/DDBJ databases">
        <title>Genomics analysis of Aphanomyces spp. identifies a new class of oomycete effector associated with host adaptation.</title>
        <authorList>
            <person name="Gaulin E."/>
        </authorList>
    </citation>
    <scope>NUCLEOTIDE SEQUENCE</scope>
    <source>
        <strain evidence="3">CBS 578.67</strain>
    </source>
</reference>
<dbReference type="InterPro" id="IPR038752">
    <property type="entry name" value="IQCH"/>
</dbReference>
<dbReference type="AlphaFoldDB" id="A0A485KXN1"/>
<protein>
    <submittedName>
        <fullName evidence="4">Aste57867_12480 protein</fullName>
    </submittedName>
</protein>
<gene>
    <name evidence="4" type="primary">Aste57867_12480</name>
    <name evidence="3" type="ORF">As57867_012434</name>
    <name evidence="4" type="ORF">ASTE57867_12480</name>
</gene>
<feature type="compositionally biased region" description="Basic and acidic residues" evidence="1">
    <location>
        <begin position="305"/>
        <end position="316"/>
    </location>
</feature>
<feature type="region of interest" description="Disordered" evidence="1">
    <location>
        <begin position="302"/>
        <end position="323"/>
    </location>
</feature>
<evidence type="ECO:0000256" key="1">
    <source>
        <dbReference type="SAM" id="MobiDB-lite"/>
    </source>
</evidence>
<evidence type="ECO:0000313" key="4">
    <source>
        <dbReference type="EMBL" id="VFT89331.1"/>
    </source>
</evidence>
<reference evidence="4 5" key="1">
    <citation type="submission" date="2019-03" db="EMBL/GenBank/DDBJ databases">
        <authorList>
            <person name="Gaulin E."/>
            <person name="Dumas B."/>
        </authorList>
    </citation>
    <scope>NUCLEOTIDE SEQUENCE [LARGE SCALE GENOMIC DNA]</scope>
    <source>
        <strain evidence="4">CBS 568.67</strain>
    </source>
</reference>
<dbReference type="PANTHER" id="PTHR14465:SF0">
    <property type="entry name" value="IQ DOMAIN-CONTAINING PROTEIN H"/>
    <property type="match status" value="1"/>
</dbReference>
<feature type="compositionally biased region" description="Polar residues" evidence="1">
    <location>
        <begin position="257"/>
        <end position="271"/>
    </location>
</feature>
<dbReference type="EMBL" id="CAADRA010005391">
    <property type="protein sequence ID" value="VFT89331.1"/>
    <property type="molecule type" value="Genomic_DNA"/>
</dbReference>
<accession>A0A485KXN1</accession>
<feature type="region of interest" description="Disordered" evidence="1">
    <location>
        <begin position="257"/>
        <end position="281"/>
    </location>
</feature>